<evidence type="ECO:0000313" key="3">
    <source>
        <dbReference type="Proteomes" id="UP000822688"/>
    </source>
</evidence>
<dbReference type="SUPFAM" id="SSF55486">
    <property type="entry name" value="Metalloproteases ('zincins'), catalytic domain"/>
    <property type="match status" value="1"/>
</dbReference>
<dbReference type="Gene3D" id="3.40.390.10">
    <property type="entry name" value="Collagenase (Catalytic Domain)"/>
    <property type="match status" value="1"/>
</dbReference>
<feature type="compositionally biased region" description="Basic and acidic residues" evidence="1">
    <location>
        <begin position="1"/>
        <end position="10"/>
    </location>
</feature>
<reference evidence="2" key="1">
    <citation type="submission" date="2020-06" db="EMBL/GenBank/DDBJ databases">
        <title>WGS assembly of Ceratodon purpureus strain R40.</title>
        <authorList>
            <person name="Carey S.B."/>
            <person name="Jenkins J."/>
            <person name="Shu S."/>
            <person name="Lovell J.T."/>
            <person name="Sreedasyam A."/>
            <person name="Maumus F."/>
            <person name="Tiley G.P."/>
            <person name="Fernandez-Pozo N."/>
            <person name="Barry K."/>
            <person name="Chen C."/>
            <person name="Wang M."/>
            <person name="Lipzen A."/>
            <person name="Daum C."/>
            <person name="Saski C.A."/>
            <person name="Payton A.C."/>
            <person name="Mcbreen J.C."/>
            <person name="Conrad R.E."/>
            <person name="Kollar L.M."/>
            <person name="Olsson S."/>
            <person name="Huttunen S."/>
            <person name="Landis J.B."/>
            <person name="Wickett N.J."/>
            <person name="Johnson M.G."/>
            <person name="Rensing S.A."/>
            <person name="Grimwood J."/>
            <person name="Schmutz J."/>
            <person name="Mcdaniel S.F."/>
        </authorList>
    </citation>
    <scope>NUCLEOTIDE SEQUENCE</scope>
    <source>
        <strain evidence="2">R40</strain>
    </source>
</reference>
<dbReference type="EMBL" id="CM026433">
    <property type="protein sequence ID" value="KAG0554594.1"/>
    <property type="molecule type" value="Genomic_DNA"/>
</dbReference>
<feature type="region of interest" description="Disordered" evidence="1">
    <location>
        <begin position="1"/>
        <end position="20"/>
    </location>
</feature>
<dbReference type="GO" id="GO:0008237">
    <property type="term" value="F:metallopeptidase activity"/>
    <property type="evidence" value="ECO:0007669"/>
    <property type="project" value="InterPro"/>
</dbReference>
<organism evidence="2 3">
    <name type="scientific">Ceratodon purpureus</name>
    <name type="common">Fire moss</name>
    <name type="synonym">Dicranum purpureum</name>
    <dbReference type="NCBI Taxonomy" id="3225"/>
    <lineage>
        <taxon>Eukaryota</taxon>
        <taxon>Viridiplantae</taxon>
        <taxon>Streptophyta</taxon>
        <taxon>Embryophyta</taxon>
        <taxon>Bryophyta</taxon>
        <taxon>Bryophytina</taxon>
        <taxon>Bryopsida</taxon>
        <taxon>Dicranidae</taxon>
        <taxon>Pseudoditrichales</taxon>
        <taxon>Ditrichaceae</taxon>
        <taxon>Ceratodon</taxon>
    </lineage>
</organism>
<protein>
    <submittedName>
        <fullName evidence="2">Uncharacterized protein</fullName>
    </submittedName>
</protein>
<name>A0A8T0G8C5_CERPU</name>
<dbReference type="Proteomes" id="UP000822688">
    <property type="component" value="Chromosome 12"/>
</dbReference>
<proteinExistence type="predicted"/>
<keyword evidence="3" id="KW-1185">Reference proteome</keyword>
<evidence type="ECO:0000256" key="1">
    <source>
        <dbReference type="SAM" id="MobiDB-lite"/>
    </source>
</evidence>
<sequence>MASDERKRVPLPEPLPTASRDGAGALRAGCWIVEYQEHSGVTYDGTIRVEANPNGLIVSGDLYNRSANEPNPADGIPIFSRSDYVYYLTVTKIVEGSETTLGFEMWQLSLSSRSWSLHGAFEVVLSAVSPDTLQGDVTGGEAAVGSLKMVWVSSMFRKATVEIDTVRGGTRPLQSGHGLDWATVFDAVGWEVTLWPKSNVDVTQPGGRTSWADAEMHAAMLKWRDLNDLDTVWRYHILVVKGIKSTPRGIMYDAGATDSDKVPREGVGIATDWKVDSGWGLASGMRFADATEAYFRTAIHELGHALGLYHNTIDLGFMNTSDVIAKAGNSGEVEFPNNIKWAFADDDLHRLRHYPDVFVRPGGVPFGEASDVGDSQITAPEGLTLEVEANLSEVPLGAPVRVDVTLTNEGEEPITVPASLSLKAGFVRGTVTDADGVSRSFSPLMLVDDHPMVELQQGESVTSSLTLMRGGEGALFPVSGDAEIAVEVHWEGEDGVVGLVGTTTVSVTEPETDSHASAAKKILSTPDAHLVLVVGGDHLEEGLEAIQAALDDDTLRPHFAAIVAKRLAQPFEDRLADLDSARDFLQDCVASVSEVTKLQKLTALTE</sequence>
<dbReference type="InterPro" id="IPR024079">
    <property type="entry name" value="MetalloPept_cat_dom_sf"/>
</dbReference>
<dbReference type="AlphaFoldDB" id="A0A8T0G8C5"/>
<accession>A0A8T0G8C5</accession>
<gene>
    <name evidence="2" type="ORF">KC19_12G103300</name>
</gene>
<comment type="caution">
    <text evidence="2">The sequence shown here is derived from an EMBL/GenBank/DDBJ whole genome shotgun (WGS) entry which is preliminary data.</text>
</comment>
<evidence type="ECO:0000313" key="2">
    <source>
        <dbReference type="EMBL" id="KAG0554594.1"/>
    </source>
</evidence>